<keyword evidence="1" id="KW-0472">Membrane</keyword>
<dbReference type="InterPro" id="IPR027383">
    <property type="entry name" value="Znf_put"/>
</dbReference>
<feature type="transmembrane region" description="Helical" evidence="1">
    <location>
        <begin position="173"/>
        <end position="194"/>
    </location>
</feature>
<comment type="caution">
    <text evidence="3">The sequence shown here is derived from an EMBL/GenBank/DDBJ whole genome shotgun (WGS) entry which is preliminary data.</text>
</comment>
<accession>A0ABV1HUM3</accession>
<evidence type="ECO:0000256" key="1">
    <source>
        <dbReference type="SAM" id="Phobius"/>
    </source>
</evidence>
<protein>
    <submittedName>
        <fullName evidence="3">Zf-HC2 domain-containing protein</fullName>
    </submittedName>
</protein>
<feature type="transmembrane region" description="Helical" evidence="1">
    <location>
        <begin position="100"/>
        <end position="122"/>
    </location>
</feature>
<gene>
    <name evidence="3" type="ORF">ABFO16_04610</name>
</gene>
<sequence length="209" mass="23296">MNCNIVKDLIPLYIDGCCSEESEKIVKEHIRDCDDCKKLLEDMKSPSDIVTVSESPKTFSKLNDWKASVLQSVLLFLSFALITVGVALEARTPSGIGNGFWALNLVIPATGFMLSLANWYFIRVYKSRKCFSNYSLIATLGITLSAYIWSGFHYEINLFDLFAGNDFANVLEILHALLLLNGIGILLTVVFCTLSKTLSNQYAKMLGKE</sequence>
<evidence type="ECO:0000313" key="4">
    <source>
        <dbReference type="Proteomes" id="UP001478133"/>
    </source>
</evidence>
<feature type="transmembrane region" description="Helical" evidence="1">
    <location>
        <begin position="134"/>
        <end position="153"/>
    </location>
</feature>
<dbReference type="RefSeq" id="WP_211147564.1">
    <property type="nucleotide sequence ID" value="NZ_JBBMEY010000014.1"/>
</dbReference>
<dbReference type="Proteomes" id="UP001478133">
    <property type="component" value="Unassembled WGS sequence"/>
</dbReference>
<name>A0ABV1HUM3_9FIRM</name>
<dbReference type="Pfam" id="PF13490">
    <property type="entry name" value="zf-HC2"/>
    <property type="match status" value="1"/>
</dbReference>
<evidence type="ECO:0000259" key="2">
    <source>
        <dbReference type="Pfam" id="PF13490"/>
    </source>
</evidence>
<proteinExistence type="predicted"/>
<keyword evidence="1" id="KW-1133">Transmembrane helix</keyword>
<evidence type="ECO:0000313" key="3">
    <source>
        <dbReference type="EMBL" id="MEQ2565517.1"/>
    </source>
</evidence>
<feature type="transmembrane region" description="Helical" evidence="1">
    <location>
        <begin position="67"/>
        <end position="88"/>
    </location>
</feature>
<keyword evidence="1" id="KW-0812">Transmembrane</keyword>
<keyword evidence="4" id="KW-1185">Reference proteome</keyword>
<dbReference type="EMBL" id="JBBMFI010000012">
    <property type="protein sequence ID" value="MEQ2565517.1"/>
    <property type="molecule type" value="Genomic_DNA"/>
</dbReference>
<organism evidence="3 4">
    <name type="scientific">Ruminococcoides intestinihominis</name>
    <dbReference type="NCBI Taxonomy" id="3133161"/>
    <lineage>
        <taxon>Bacteria</taxon>
        <taxon>Bacillati</taxon>
        <taxon>Bacillota</taxon>
        <taxon>Clostridia</taxon>
        <taxon>Eubacteriales</taxon>
        <taxon>Oscillospiraceae</taxon>
        <taxon>Ruminococcoides</taxon>
    </lineage>
</organism>
<reference evidence="3 4" key="1">
    <citation type="submission" date="2024-03" db="EMBL/GenBank/DDBJ databases">
        <title>Human intestinal bacterial collection.</title>
        <authorList>
            <person name="Pauvert C."/>
            <person name="Hitch T.C.A."/>
            <person name="Clavel T."/>
        </authorList>
    </citation>
    <scope>NUCLEOTIDE SEQUENCE [LARGE SCALE GENOMIC DNA]</scope>
    <source>
        <strain evidence="3 4">CLA-AP-H18</strain>
    </source>
</reference>
<feature type="domain" description="Putative zinc-finger" evidence="2">
    <location>
        <begin position="3"/>
        <end position="36"/>
    </location>
</feature>